<organism evidence="2 3">
    <name type="scientific">Eleusine coracana subsp. coracana</name>
    <dbReference type="NCBI Taxonomy" id="191504"/>
    <lineage>
        <taxon>Eukaryota</taxon>
        <taxon>Viridiplantae</taxon>
        <taxon>Streptophyta</taxon>
        <taxon>Embryophyta</taxon>
        <taxon>Tracheophyta</taxon>
        <taxon>Spermatophyta</taxon>
        <taxon>Magnoliopsida</taxon>
        <taxon>Liliopsida</taxon>
        <taxon>Poales</taxon>
        <taxon>Poaceae</taxon>
        <taxon>PACMAD clade</taxon>
        <taxon>Chloridoideae</taxon>
        <taxon>Cynodonteae</taxon>
        <taxon>Eleusininae</taxon>
        <taxon>Eleusine</taxon>
    </lineage>
</organism>
<dbReference type="Proteomes" id="UP001054889">
    <property type="component" value="Unassembled WGS sequence"/>
</dbReference>
<dbReference type="AlphaFoldDB" id="A0AAV5DM57"/>
<dbReference type="EMBL" id="BQKI01000018">
    <property type="protein sequence ID" value="GJN11568.1"/>
    <property type="molecule type" value="Genomic_DNA"/>
</dbReference>
<reference evidence="2" key="2">
    <citation type="submission" date="2021-12" db="EMBL/GenBank/DDBJ databases">
        <title>Resequencing data analysis of finger millet.</title>
        <authorList>
            <person name="Hatakeyama M."/>
            <person name="Aluri S."/>
            <person name="Balachadran M.T."/>
            <person name="Sivarajan S.R."/>
            <person name="Poveda L."/>
            <person name="Shimizu-Inatsugi R."/>
            <person name="Schlapbach R."/>
            <person name="Sreeman S.M."/>
            <person name="Shimizu K.K."/>
        </authorList>
    </citation>
    <scope>NUCLEOTIDE SEQUENCE</scope>
</reference>
<evidence type="ECO:0000256" key="1">
    <source>
        <dbReference type="SAM" id="MobiDB-lite"/>
    </source>
</evidence>
<comment type="caution">
    <text evidence="2">The sequence shown here is derived from an EMBL/GenBank/DDBJ whole genome shotgun (WGS) entry which is preliminary data.</text>
</comment>
<proteinExistence type="predicted"/>
<gene>
    <name evidence="2" type="primary">ga29767</name>
    <name evidence="2" type="ORF">PR202_ga29767</name>
</gene>
<feature type="compositionally biased region" description="Polar residues" evidence="1">
    <location>
        <begin position="163"/>
        <end position="174"/>
    </location>
</feature>
<evidence type="ECO:0000313" key="3">
    <source>
        <dbReference type="Proteomes" id="UP001054889"/>
    </source>
</evidence>
<reference evidence="2" key="1">
    <citation type="journal article" date="2018" name="DNA Res.">
        <title>Multiple hybrid de novo genome assembly of finger millet, an orphan allotetraploid crop.</title>
        <authorList>
            <person name="Hatakeyama M."/>
            <person name="Aluri S."/>
            <person name="Balachadran M.T."/>
            <person name="Sivarajan S.R."/>
            <person name="Patrignani A."/>
            <person name="Gruter S."/>
            <person name="Poveda L."/>
            <person name="Shimizu-Inatsugi R."/>
            <person name="Baeten J."/>
            <person name="Francoijs K.J."/>
            <person name="Nataraja K.N."/>
            <person name="Reddy Y.A.N."/>
            <person name="Phadnis S."/>
            <person name="Ravikumar R.L."/>
            <person name="Schlapbach R."/>
            <person name="Sreeman S.M."/>
            <person name="Shimizu K.K."/>
        </authorList>
    </citation>
    <scope>NUCLEOTIDE SEQUENCE</scope>
</reference>
<sequence length="182" mass="18253">MTGSKSSQALDVLLRPRFTPRVLVLSELVASIEGVAAKPGVDGSAIEVGVDGSAVEEGVEDGDAVVEAVAGVVQLGGGMSSRVVVELGLRGIAAPCDGVLDVGVDNLGQVHSPAPDGESPILGGAPLGNADSLSDESAPNRRVLALSKDSSVGSRPDIEPATSCCTTALTQRTQGRARGRSD</sequence>
<feature type="region of interest" description="Disordered" evidence="1">
    <location>
        <begin position="110"/>
        <end position="182"/>
    </location>
</feature>
<protein>
    <submittedName>
        <fullName evidence="2">Uncharacterized protein</fullName>
    </submittedName>
</protein>
<evidence type="ECO:0000313" key="2">
    <source>
        <dbReference type="EMBL" id="GJN11568.1"/>
    </source>
</evidence>
<accession>A0AAV5DM57</accession>
<keyword evidence="3" id="KW-1185">Reference proteome</keyword>
<name>A0AAV5DM57_ELECO</name>